<dbReference type="AlphaFoldDB" id="A0A9J7EAT9"/>
<keyword evidence="1" id="KW-0732">Signal</keyword>
<dbReference type="RefSeq" id="XP_022825306.1">
    <property type="nucleotide sequence ID" value="XM_022969538.1"/>
</dbReference>
<keyword evidence="2" id="KW-1185">Reference proteome</keyword>
<sequence length="247" mass="27577">MTRLQKITFNILLLVIQLNLYTCKPCIRTLCNTYSSFCGNRDCWPCSNLNGPYCNPYCNCKSFIPNEEPCGNLKCNSNCFQCSYDPTCNIYSNGYDNPGCYCERCNNQYLNPTVYGYDTLPQPSFDSYNSPYWQPAQICQQPQSNQPPIIIINDDDDDDDRCLTDDILGLLLTSLFNNNNNAIPPPPPNPSNCRCCNCNNNNCNCGNGCNNSNDNNCNSGNKCSTTVQITIVLPKSDNATKPSINIS</sequence>
<dbReference type="Proteomes" id="UP000301870">
    <property type="component" value="Chromosome 2"/>
</dbReference>
<evidence type="ECO:0000256" key="1">
    <source>
        <dbReference type="SAM" id="SignalP"/>
    </source>
</evidence>
<gene>
    <name evidence="3" type="primary">LOC111355562</name>
</gene>
<feature type="signal peptide" evidence="1">
    <location>
        <begin position="1"/>
        <end position="23"/>
    </location>
</feature>
<evidence type="ECO:0000313" key="2">
    <source>
        <dbReference type="Proteomes" id="UP000301870"/>
    </source>
</evidence>
<accession>A0A9J7EAT9</accession>
<dbReference type="GeneID" id="111355562"/>
<feature type="chain" id="PRO_5039899108" evidence="1">
    <location>
        <begin position="24"/>
        <end position="247"/>
    </location>
</feature>
<reference evidence="3" key="1">
    <citation type="submission" date="2025-08" db="UniProtKB">
        <authorList>
            <consortium name="RefSeq"/>
        </authorList>
    </citation>
    <scope>IDENTIFICATION</scope>
    <source>
        <strain evidence="3">Ishihara</strain>
        <tissue evidence="3">Whole body</tissue>
    </source>
</reference>
<organism evidence="2 3">
    <name type="scientific">Spodoptera litura</name>
    <name type="common">Asian cotton leafworm</name>
    <dbReference type="NCBI Taxonomy" id="69820"/>
    <lineage>
        <taxon>Eukaryota</taxon>
        <taxon>Metazoa</taxon>
        <taxon>Ecdysozoa</taxon>
        <taxon>Arthropoda</taxon>
        <taxon>Hexapoda</taxon>
        <taxon>Insecta</taxon>
        <taxon>Pterygota</taxon>
        <taxon>Neoptera</taxon>
        <taxon>Endopterygota</taxon>
        <taxon>Lepidoptera</taxon>
        <taxon>Glossata</taxon>
        <taxon>Ditrysia</taxon>
        <taxon>Noctuoidea</taxon>
        <taxon>Noctuidae</taxon>
        <taxon>Amphipyrinae</taxon>
        <taxon>Spodoptera</taxon>
    </lineage>
</organism>
<name>A0A9J7EAT9_SPOLT</name>
<dbReference type="OrthoDB" id="7330470at2759"/>
<evidence type="ECO:0000313" key="3">
    <source>
        <dbReference type="RefSeq" id="XP_022825306.1"/>
    </source>
</evidence>
<proteinExistence type="predicted"/>
<dbReference type="KEGG" id="sliu:111355562"/>
<protein>
    <submittedName>
        <fullName evidence="3">GATA zinc finger domain-containing protein 12-like</fullName>
    </submittedName>
</protein>